<keyword evidence="4" id="KW-1185">Reference proteome</keyword>
<dbReference type="Proteomes" id="UP000001307">
    <property type="component" value="Unassembled WGS sequence"/>
</dbReference>
<dbReference type="AlphaFoldDB" id="E4Y2W8"/>
<reference evidence="3" key="1">
    <citation type="journal article" date="2010" name="Science">
        <title>Plasticity of animal genome architecture unmasked by rapid evolution of a pelagic tunicate.</title>
        <authorList>
            <person name="Denoeud F."/>
            <person name="Henriet S."/>
            <person name="Mungpakdee S."/>
            <person name="Aury J.M."/>
            <person name="Da Silva C."/>
            <person name="Brinkmann H."/>
            <person name="Mikhaleva J."/>
            <person name="Olsen L.C."/>
            <person name="Jubin C."/>
            <person name="Canestro C."/>
            <person name="Bouquet J.M."/>
            <person name="Danks G."/>
            <person name="Poulain J."/>
            <person name="Campsteijn C."/>
            <person name="Adamski M."/>
            <person name="Cross I."/>
            <person name="Yadetie F."/>
            <person name="Muffato M."/>
            <person name="Louis A."/>
            <person name="Butcher S."/>
            <person name="Tsagkogeorga G."/>
            <person name="Konrad A."/>
            <person name="Singh S."/>
            <person name="Jensen M.F."/>
            <person name="Cong E.H."/>
            <person name="Eikeseth-Otteraa H."/>
            <person name="Noel B."/>
            <person name="Anthouard V."/>
            <person name="Porcel B.M."/>
            <person name="Kachouri-Lafond R."/>
            <person name="Nishino A."/>
            <person name="Ugolini M."/>
            <person name="Chourrout P."/>
            <person name="Nishida H."/>
            <person name="Aasland R."/>
            <person name="Huzurbazar S."/>
            <person name="Westhof E."/>
            <person name="Delsuc F."/>
            <person name="Lehrach H."/>
            <person name="Reinhardt R."/>
            <person name="Weissenbach J."/>
            <person name="Roy S.W."/>
            <person name="Artiguenave F."/>
            <person name="Postlethwait J.H."/>
            <person name="Manak J.R."/>
            <person name="Thompson E.M."/>
            <person name="Jaillon O."/>
            <person name="Du Pasquier L."/>
            <person name="Boudinot P."/>
            <person name="Liberles D.A."/>
            <person name="Volff J.N."/>
            <person name="Philippe H."/>
            <person name="Lenhard B."/>
            <person name="Roest Crollius H."/>
            <person name="Wincker P."/>
            <person name="Chourrout D."/>
        </authorList>
    </citation>
    <scope>NUCLEOTIDE SEQUENCE [LARGE SCALE GENOMIC DNA]</scope>
</reference>
<proteinExistence type="predicted"/>
<accession>E4Y2W8</accession>
<dbReference type="EMBL" id="FN653961">
    <property type="protein sequence ID" value="CBY16195.1"/>
    <property type="molecule type" value="Genomic_DNA"/>
</dbReference>
<organism evidence="3">
    <name type="scientific">Oikopleura dioica</name>
    <name type="common">Tunicate</name>
    <dbReference type="NCBI Taxonomy" id="34765"/>
    <lineage>
        <taxon>Eukaryota</taxon>
        <taxon>Metazoa</taxon>
        <taxon>Chordata</taxon>
        <taxon>Tunicata</taxon>
        <taxon>Appendicularia</taxon>
        <taxon>Copelata</taxon>
        <taxon>Oikopleuridae</taxon>
        <taxon>Oikopleura</taxon>
    </lineage>
</organism>
<gene>
    <name evidence="3" type="ORF">GSOID_T00016532001</name>
</gene>
<feature type="region of interest" description="Disordered" evidence="1">
    <location>
        <begin position="386"/>
        <end position="409"/>
    </location>
</feature>
<evidence type="ECO:0000313" key="4">
    <source>
        <dbReference type="Proteomes" id="UP000001307"/>
    </source>
</evidence>
<sequence length="607" mass="66355">MRRIIPLALVVQARFLSCPAEWSEEWTVQFEEQLIRAIASDENAVMRVQPNSPCFPALSPVRCKDLAIPGLKRCQALLYMPHNMPYHGTMEVSQDLPSGEKKKCFVTFTKELQANGRKYKIRHKNWRLNCKTFWPLLPKPTSKPSQPPATKPEFTTKTTTTTTSQKESTNRHYSSSTESVSSEEDCPAGKHFDAAYGKCVWGAVNPTSRPESATPATTTSSTKASSSTESVVLTTTDVLTVGNDTQVCADGEVEMIVDDDSDLDYISYECVPLSEVEPTLQTQTETNMPIENTSSECNPFTSDCDYDLVEISSSTTDASADFSKTTVVIETEKESEAPASTELTKTSTTRSSTTSSSTKTNAFTTKNAIVKTTKSTTTTTTITTTTTTPTTVTMPSKSPIKDVTTPAETQTSSEELIDDCFLDCGVGTCRIDEFGASCACPEKTHFYSLFRNTCISLKPDEPLLSPTVTVTETVTVTTTIPTTSATATPTSSRSLKAEGDSETEWNLCNCSTGMRSAKWCNSVEEYIKECYDECDETQLAQCEGSGSGDFLGSDDEEEFMDGFYTASSERGLTPDGDLSSLALFSYQEDEVEDDMLPSLISEDESDL</sequence>
<feature type="compositionally biased region" description="Polar residues" evidence="1">
    <location>
        <begin position="164"/>
        <end position="173"/>
    </location>
</feature>
<evidence type="ECO:0000313" key="3">
    <source>
        <dbReference type="EMBL" id="CBY16195.1"/>
    </source>
</evidence>
<dbReference type="InParanoid" id="E4Y2W8"/>
<keyword evidence="2" id="KW-0732">Signal</keyword>
<protein>
    <submittedName>
        <fullName evidence="3">Uncharacterized protein</fullName>
    </submittedName>
</protein>
<name>E4Y2W8_OIKDI</name>
<evidence type="ECO:0000256" key="2">
    <source>
        <dbReference type="SAM" id="SignalP"/>
    </source>
</evidence>
<feature type="region of interest" description="Disordered" evidence="1">
    <location>
        <begin position="332"/>
        <end position="359"/>
    </location>
</feature>
<evidence type="ECO:0000256" key="1">
    <source>
        <dbReference type="SAM" id="MobiDB-lite"/>
    </source>
</evidence>
<feature type="signal peptide" evidence="2">
    <location>
        <begin position="1"/>
        <end position="20"/>
    </location>
</feature>
<feature type="chain" id="PRO_5003191912" evidence="2">
    <location>
        <begin position="21"/>
        <end position="607"/>
    </location>
</feature>
<feature type="region of interest" description="Disordered" evidence="1">
    <location>
        <begin position="137"/>
        <end position="185"/>
    </location>
</feature>
<dbReference type="OrthoDB" id="10641636at2759"/>
<feature type="compositionally biased region" description="Low complexity" evidence="1">
    <location>
        <begin position="340"/>
        <end position="359"/>
    </location>
</feature>